<feature type="compositionally biased region" description="Polar residues" evidence="1">
    <location>
        <begin position="61"/>
        <end position="73"/>
    </location>
</feature>
<comment type="caution">
    <text evidence="3">The sequence shown here is derived from an EMBL/GenBank/DDBJ whole genome shotgun (WGS) entry which is preliminary data.</text>
</comment>
<feature type="compositionally biased region" description="Low complexity" evidence="1">
    <location>
        <begin position="16"/>
        <end position="25"/>
    </location>
</feature>
<evidence type="ECO:0000313" key="4">
    <source>
        <dbReference type="Proteomes" id="UP001500902"/>
    </source>
</evidence>
<keyword evidence="2" id="KW-1133">Transmembrane helix</keyword>
<evidence type="ECO:0000256" key="2">
    <source>
        <dbReference type="SAM" id="Phobius"/>
    </source>
</evidence>
<name>A0ABP7B894_9ACTN</name>
<dbReference type="Proteomes" id="UP001500902">
    <property type="component" value="Unassembled WGS sequence"/>
</dbReference>
<proteinExistence type="predicted"/>
<organism evidence="3 4">
    <name type="scientific">Nonomuraea antimicrobica</name>
    <dbReference type="NCBI Taxonomy" id="561173"/>
    <lineage>
        <taxon>Bacteria</taxon>
        <taxon>Bacillati</taxon>
        <taxon>Actinomycetota</taxon>
        <taxon>Actinomycetes</taxon>
        <taxon>Streptosporangiales</taxon>
        <taxon>Streptosporangiaceae</taxon>
        <taxon>Nonomuraea</taxon>
    </lineage>
</organism>
<feature type="region of interest" description="Disordered" evidence="1">
    <location>
        <begin position="1"/>
        <end position="79"/>
    </location>
</feature>
<keyword evidence="4" id="KW-1185">Reference proteome</keyword>
<dbReference type="EMBL" id="BAAAZP010000020">
    <property type="protein sequence ID" value="GAA3652547.1"/>
    <property type="molecule type" value="Genomic_DNA"/>
</dbReference>
<keyword evidence="2" id="KW-0812">Transmembrane</keyword>
<evidence type="ECO:0000313" key="3">
    <source>
        <dbReference type="EMBL" id="GAA3652547.1"/>
    </source>
</evidence>
<sequence>MTSTLAFRHPHHHPHTTVTATLTITPTPPLPSPSTGQPDSLHPHPQNPIRVPTAPPPQGILNPTSTQPPTLTGSHRMPGGPPTLGFSLIIYATVGLTALIALKLRGRRK</sequence>
<accession>A0ABP7B894</accession>
<evidence type="ECO:0008006" key="5">
    <source>
        <dbReference type="Google" id="ProtNLM"/>
    </source>
</evidence>
<gene>
    <name evidence="3" type="ORF">GCM10022224_014390</name>
</gene>
<protein>
    <recommendedName>
        <fullName evidence="5">Gram-positive cocci surface proteins LPxTG domain-containing protein</fullName>
    </recommendedName>
</protein>
<keyword evidence="2" id="KW-0472">Membrane</keyword>
<feature type="transmembrane region" description="Helical" evidence="2">
    <location>
        <begin position="84"/>
        <end position="102"/>
    </location>
</feature>
<reference evidence="4" key="1">
    <citation type="journal article" date="2019" name="Int. J. Syst. Evol. Microbiol.">
        <title>The Global Catalogue of Microorganisms (GCM) 10K type strain sequencing project: providing services to taxonomists for standard genome sequencing and annotation.</title>
        <authorList>
            <consortium name="The Broad Institute Genomics Platform"/>
            <consortium name="The Broad Institute Genome Sequencing Center for Infectious Disease"/>
            <person name="Wu L."/>
            <person name="Ma J."/>
        </authorList>
    </citation>
    <scope>NUCLEOTIDE SEQUENCE [LARGE SCALE GENOMIC DNA]</scope>
    <source>
        <strain evidence="4">JCM 16904</strain>
    </source>
</reference>
<evidence type="ECO:0000256" key="1">
    <source>
        <dbReference type="SAM" id="MobiDB-lite"/>
    </source>
</evidence>